<dbReference type="GO" id="GO:0015074">
    <property type="term" value="P:DNA integration"/>
    <property type="evidence" value="ECO:0007669"/>
    <property type="project" value="InterPro"/>
</dbReference>
<dbReference type="InterPro" id="IPR036397">
    <property type="entry name" value="RNaseH_sf"/>
</dbReference>
<keyword evidence="3" id="KW-1185">Reference proteome</keyword>
<dbReference type="Proteomes" id="UP001108240">
    <property type="component" value="Unplaced"/>
</dbReference>
<evidence type="ECO:0000313" key="2">
    <source>
        <dbReference type="Ensembl" id="ENSCCRP00000105250.1"/>
    </source>
</evidence>
<reference evidence="2" key="1">
    <citation type="submission" date="2025-05" db="UniProtKB">
        <authorList>
            <consortium name="Ensembl"/>
        </authorList>
    </citation>
    <scope>IDENTIFICATION</scope>
</reference>
<dbReference type="Gene3D" id="3.30.420.10">
    <property type="entry name" value="Ribonuclease H-like superfamily/Ribonuclease H"/>
    <property type="match status" value="1"/>
</dbReference>
<feature type="domain" description="Transposase Tc1-like" evidence="1">
    <location>
        <begin position="77"/>
        <end position="136"/>
    </location>
</feature>
<dbReference type="GO" id="GO:0003677">
    <property type="term" value="F:DNA binding"/>
    <property type="evidence" value="ECO:0007669"/>
    <property type="project" value="InterPro"/>
</dbReference>
<sequence length="242" mass="27819">MVTSKETRAAITALHQKWPCMQRNCYKDIAPKRTIYRIIKNFKERGLTAMKKSSGRPRVSSKCQDGLLLRSQLRNHVTSSAELAQEWQQVGVRASARTVRPRLWDSSLVSRRAAKKPLLSKKNVTDRLKCCRKYKDWTAEDLCKVIFSDEAPFRLFGTSEKSIVQSRKGECYHESCDVPTVKHLETIHVWGCFSTKGVLSHNSAQKLIKTSCKSDFFQRSMSNLVMIHAFSSMMEHLFTKQE</sequence>
<proteinExistence type="predicted"/>
<dbReference type="Ensembl" id="ENSCCRT00000134452.1">
    <property type="protein sequence ID" value="ENSCCRP00000105250.1"/>
    <property type="gene ID" value="ENSCCRG00000058749.1"/>
</dbReference>
<dbReference type="Ensembl" id="ENSCCRT00000171738.1">
    <property type="protein sequence ID" value="ENSCCRP00000127490.1"/>
    <property type="gene ID" value="ENSCCRG00000058749.1"/>
</dbReference>
<accession>A0A9J7XH37</accession>
<organism evidence="2 3">
    <name type="scientific">Cyprinus carpio carpio</name>
    <dbReference type="NCBI Taxonomy" id="630221"/>
    <lineage>
        <taxon>Eukaryota</taxon>
        <taxon>Metazoa</taxon>
        <taxon>Chordata</taxon>
        <taxon>Craniata</taxon>
        <taxon>Vertebrata</taxon>
        <taxon>Euteleostomi</taxon>
        <taxon>Actinopterygii</taxon>
        <taxon>Neopterygii</taxon>
        <taxon>Teleostei</taxon>
        <taxon>Ostariophysi</taxon>
        <taxon>Cypriniformes</taxon>
        <taxon>Cyprinidae</taxon>
        <taxon>Cyprininae</taxon>
        <taxon>Cyprinus</taxon>
    </lineage>
</organism>
<protein>
    <recommendedName>
        <fullName evidence="1">Transposase Tc1-like domain-containing protein</fullName>
    </recommendedName>
</protein>
<evidence type="ECO:0000259" key="1">
    <source>
        <dbReference type="Pfam" id="PF01498"/>
    </source>
</evidence>
<name>A0A9J7XH37_CYPCA</name>
<dbReference type="GO" id="GO:0006313">
    <property type="term" value="P:DNA transposition"/>
    <property type="evidence" value="ECO:0007669"/>
    <property type="project" value="InterPro"/>
</dbReference>
<dbReference type="Pfam" id="PF01498">
    <property type="entry name" value="HTH_Tnp_Tc3_2"/>
    <property type="match status" value="1"/>
</dbReference>
<dbReference type="AlphaFoldDB" id="A0A9J7XH37"/>
<dbReference type="InterPro" id="IPR002492">
    <property type="entry name" value="Transposase_Tc1-like"/>
</dbReference>
<dbReference type="GeneTree" id="ENSGT01150000286914"/>
<evidence type="ECO:0000313" key="3">
    <source>
        <dbReference type="Proteomes" id="UP001108240"/>
    </source>
</evidence>